<reference evidence="1 2" key="1">
    <citation type="journal article" date="2016" name="Nat. Commun.">
        <title>Thousands of microbial genomes shed light on interconnected biogeochemical processes in an aquifer system.</title>
        <authorList>
            <person name="Anantharaman K."/>
            <person name="Brown C.T."/>
            <person name="Hug L.A."/>
            <person name="Sharon I."/>
            <person name="Castelle C.J."/>
            <person name="Probst A.J."/>
            <person name="Thomas B.C."/>
            <person name="Singh A."/>
            <person name="Wilkins M.J."/>
            <person name="Karaoz U."/>
            <person name="Brodie E.L."/>
            <person name="Williams K.H."/>
            <person name="Hubbard S.S."/>
            <person name="Banfield J.F."/>
        </authorList>
    </citation>
    <scope>NUCLEOTIDE SEQUENCE [LARGE SCALE GENOMIC DNA]</scope>
</reference>
<dbReference type="EMBL" id="MGGW01000017">
    <property type="protein sequence ID" value="OGM54133.1"/>
    <property type="molecule type" value="Genomic_DNA"/>
</dbReference>
<evidence type="ECO:0000313" key="2">
    <source>
        <dbReference type="Proteomes" id="UP000178603"/>
    </source>
</evidence>
<dbReference type="AlphaFoldDB" id="A0A1F8AQT4"/>
<proteinExistence type="predicted"/>
<comment type="caution">
    <text evidence="1">The sequence shown here is derived from an EMBL/GenBank/DDBJ whole genome shotgun (WGS) entry which is preliminary data.</text>
</comment>
<evidence type="ECO:0000313" key="1">
    <source>
        <dbReference type="EMBL" id="OGM54133.1"/>
    </source>
</evidence>
<accession>A0A1F8AQT4</accession>
<name>A0A1F8AQT4_9BACT</name>
<sequence>MINNVIRAIYAYKYQGNIKDLKVEGEVAQGFEAWPTKKLVNGLPDNERKRFIPFMLENKCLEIYKKIEALL</sequence>
<gene>
    <name evidence="1" type="ORF">A3E44_00410</name>
</gene>
<dbReference type="Proteomes" id="UP000178603">
    <property type="component" value="Unassembled WGS sequence"/>
</dbReference>
<protein>
    <submittedName>
        <fullName evidence="1">Uncharacterized protein</fullName>
    </submittedName>
</protein>
<organism evidence="1 2">
    <name type="scientific">Candidatus Woesebacteria bacterium RIFCSPHIGHO2_12_FULL_41_24</name>
    <dbReference type="NCBI Taxonomy" id="1802510"/>
    <lineage>
        <taxon>Bacteria</taxon>
        <taxon>Candidatus Woeseibacteriota</taxon>
    </lineage>
</organism>